<proteinExistence type="predicted"/>
<sequence>MNKVEWKKDQFGCYESQHILVTYLGEDMPKYRVLGNPDGEGWVLASYDTFTGEYTAYNEELVFTSPEEAKEYVDTKLNN</sequence>
<gene>
    <name evidence="1" type="ORF">CN495_07700</name>
</gene>
<organism evidence="1 2">
    <name type="scientific">Bacillus thuringiensis</name>
    <dbReference type="NCBI Taxonomy" id="1428"/>
    <lineage>
        <taxon>Bacteria</taxon>
        <taxon>Bacillati</taxon>
        <taxon>Bacillota</taxon>
        <taxon>Bacilli</taxon>
        <taxon>Bacillales</taxon>
        <taxon>Bacillaceae</taxon>
        <taxon>Bacillus</taxon>
        <taxon>Bacillus cereus group</taxon>
    </lineage>
</organism>
<protein>
    <submittedName>
        <fullName evidence="1">Uncharacterized protein</fullName>
    </submittedName>
</protein>
<reference evidence="1 2" key="1">
    <citation type="submission" date="2017-09" db="EMBL/GenBank/DDBJ databases">
        <title>Large-scale bioinformatics analysis of Bacillus genomes uncovers conserved roles of natural products in bacterial physiology.</title>
        <authorList>
            <consortium name="Agbiome Team Llc"/>
            <person name="Bleich R.M."/>
            <person name="Kirk G.J."/>
            <person name="Santa Maria K.C."/>
            <person name="Allen S.E."/>
            <person name="Farag S."/>
            <person name="Shank E.A."/>
            <person name="Bowers A."/>
        </authorList>
    </citation>
    <scope>NUCLEOTIDE SEQUENCE [LARGE SCALE GENOMIC DNA]</scope>
    <source>
        <strain evidence="1 2">AFS005140</strain>
    </source>
</reference>
<dbReference type="Proteomes" id="UP000219897">
    <property type="component" value="Unassembled WGS sequence"/>
</dbReference>
<evidence type="ECO:0000313" key="2">
    <source>
        <dbReference type="Proteomes" id="UP000219897"/>
    </source>
</evidence>
<dbReference type="EMBL" id="NTYF01000023">
    <property type="protein sequence ID" value="PER55872.1"/>
    <property type="molecule type" value="Genomic_DNA"/>
</dbReference>
<evidence type="ECO:0000313" key="1">
    <source>
        <dbReference type="EMBL" id="PER55872.1"/>
    </source>
</evidence>
<name>A0ABD6SD73_BACTU</name>
<comment type="caution">
    <text evidence="1">The sequence shown here is derived from an EMBL/GenBank/DDBJ whole genome shotgun (WGS) entry which is preliminary data.</text>
</comment>
<dbReference type="AlphaFoldDB" id="A0ABD6SD73"/>
<accession>A0ABD6SD73</accession>